<dbReference type="InterPro" id="IPR025724">
    <property type="entry name" value="GAG-pre-integrase_dom"/>
</dbReference>
<keyword evidence="6" id="KW-1185">Reference proteome</keyword>
<dbReference type="InterPro" id="IPR036397">
    <property type="entry name" value="RNaseH_sf"/>
</dbReference>
<dbReference type="PANTHER" id="PTHR42648:SF32">
    <property type="entry name" value="RIBONUCLEASE H-LIKE DOMAIN, GAG-PRE-INTEGRASE DOMAIN PROTEIN-RELATED"/>
    <property type="match status" value="1"/>
</dbReference>
<reference evidence="5" key="1">
    <citation type="journal article" date="2022" name="Int. J. Mol. Sci.">
        <title>Draft Genome of Tanacetum Coccineum: Genomic Comparison of Closely Related Tanacetum-Family Plants.</title>
        <authorList>
            <person name="Yamashiro T."/>
            <person name="Shiraishi A."/>
            <person name="Nakayama K."/>
            <person name="Satake H."/>
        </authorList>
    </citation>
    <scope>NUCLEOTIDE SEQUENCE</scope>
</reference>
<dbReference type="Proteomes" id="UP001151760">
    <property type="component" value="Unassembled WGS sequence"/>
</dbReference>
<organism evidence="5 6">
    <name type="scientific">Tanacetum coccineum</name>
    <dbReference type="NCBI Taxonomy" id="301880"/>
    <lineage>
        <taxon>Eukaryota</taxon>
        <taxon>Viridiplantae</taxon>
        <taxon>Streptophyta</taxon>
        <taxon>Embryophyta</taxon>
        <taxon>Tracheophyta</taxon>
        <taxon>Spermatophyta</taxon>
        <taxon>Magnoliopsida</taxon>
        <taxon>eudicotyledons</taxon>
        <taxon>Gunneridae</taxon>
        <taxon>Pentapetalae</taxon>
        <taxon>asterids</taxon>
        <taxon>campanulids</taxon>
        <taxon>Asterales</taxon>
        <taxon>Asteraceae</taxon>
        <taxon>Asteroideae</taxon>
        <taxon>Anthemideae</taxon>
        <taxon>Anthemidinae</taxon>
        <taxon>Tanacetum</taxon>
    </lineage>
</organism>
<dbReference type="PANTHER" id="PTHR42648">
    <property type="entry name" value="TRANSPOSASE, PUTATIVE-RELATED"/>
    <property type="match status" value="1"/>
</dbReference>
<gene>
    <name evidence="5" type="ORF">Tco_0989499</name>
</gene>
<name>A0ABQ5ETY2_9ASTR</name>
<dbReference type="SUPFAM" id="SSF53098">
    <property type="entry name" value="Ribonuclease H-like"/>
    <property type="match status" value="1"/>
</dbReference>
<dbReference type="Pfam" id="PF00665">
    <property type="entry name" value="rve"/>
    <property type="match status" value="1"/>
</dbReference>
<keyword evidence="1" id="KW-0479">Metal-binding</keyword>
<comment type="caution">
    <text evidence="5">The sequence shown here is derived from an EMBL/GenBank/DDBJ whole genome shotgun (WGS) entry which is preliminary data.</text>
</comment>
<feature type="domain" description="Integrase catalytic" evidence="4">
    <location>
        <begin position="85"/>
        <end position="260"/>
    </location>
</feature>
<dbReference type="Gene3D" id="3.30.420.10">
    <property type="entry name" value="Ribonuclease H-like superfamily/Ribonuclease H"/>
    <property type="match status" value="1"/>
</dbReference>
<evidence type="ECO:0000313" key="5">
    <source>
        <dbReference type="EMBL" id="GJT54445.1"/>
    </source>
</evidence>
<dbReference type="InterPro" id="IPR001584">
    <property type="entry name" value="Integrase_cat-core"/>
</dbReference>
<dbReference type="Pfam" id="PF07727">
    <property type="entry name" value="RVT_2"/>
    <property type="match status" value="1"/>
</dbReference>
<keyword evidence="2" id="KW-0378">Hydrolase</keyword>
<evidence type="ECO:0000259" key="4">
    <source>
        <dbReference type="PROSITE" id="PS50994"/>
    </source>
</evidence>
<feature type="region of interest" description="Disordered" evidence="3">
    <location>
        <begin position="684"/>
        <end position="721"/>
    </location>
</feature>
<dbReference type="PROSITE" id="PS50994">
    <property type="entry name" value="INTEGRASE"/>
    <property type="match status" value="1"/>
</dbReference>
<dbReference type="InterPro" id="IPR012337">
    <property type="entry name" value="RNaseH-like_sf"/>
</dbReference>
<dbReference type="InterPro" id="IPR013103">
    <property type="entry name" value="RVT_2"/>
</dbReference>
<evidence type="ECO:0000256" key="1">
    <source>
        <dbReference type="ARBA" id="ARBA00022723"/>
    </source>
</evidence>
<accession>A0ABQ5ETY2</accession>
<evidence type="ECO:0000256" key="2">
    <source>
        <dbReference type="ARBA" id="ARBA00022801"/>
    </source>
</evidence>
<dbReference type="EMBL" id="BQNB010016672">
    <property type="protein sequence ID" value="GJT54445.1"/>
    <property type="molecule type" value="Genomic_DNA"/>
</dbReference>
<dbReference type="InterPro" id="IPR039537">
    <property type="entry name" value="Retrotran_Ty1/copia-like"/>
</dbReference>
<feature type="compositionally biased region" description="Polar residues" evidence="3">
    <location>
        <begin position="684"/>
        <end position="698"/>
    </location>
</feature>
<reference evidence="5" key="2">
    <citation type="submission" date="2022-01" db="EMBL/GenBank/DDBJ databases">
        <authorList>
            <person name="Yamashiro T."/>
            <person name="Shiraishi A."/>
            <person name="Satake H."/>
            <person name="Nakayama K."/>
        </authorList>
    </citation>
    <scope>NUCLEOTIDE SEQUENCE</scope>
</reference>
<sequence>MYSFTLENIVPLGGLACLIAKATVNESNKWHRRLGYVNFKNLNKLMKGNLVRGLPSKIFQNDHTCVACQKGKQHKASCNAKVVSSISQPLQLLHMDLFGPTSVRSINHKTYFLVITDDFSRFSWVFFLRTKDETSGILKDFIRQIENKLNQKVKTFRCDNGTKFKNMDIIELCGSKWIKREYSNARTLQKNGVAKRKNMTLIEAARTMLADSFYLTLFGLKQLILLVMSLIGCHVTILNTIDHLGKFEGKSDEGFLVGYSLNNKAFRPMRSENQANKTASPEKANHSAGIQDNIDAGNFEMDADPAQDYFVLPIYSSYTSTDKSSEVKNKAEVLLQAGAARATSTNTVNTVSTPLSTANPSNVFNIGGPSYPNLTYYAAQYDSQIPALEDIYVNSNDGIFTNAYYDDEGAVADFTNLESTVNVSPIPTSRIHSIHPTTQILGYPKSVVQTRSKVYKNKQDERGVVVRNKARLVAQGHRQEEGIDCDEVFAFARIEAIRIFLAFASYMGFVVNQMDAKSTFLYDTIDEEVYVSQPLGFVDPKFPKKFYKSGYIIGTIDKTLFIKKDKNDIMLSISDDSMGRITSSFLLTRSNRRSDDPLLVYNVLDDLPDITRLQSRCLFRFQVQLILLSTCGLELSLDEKRKLLKAWISFSVGFNTTQQMVINAPCLTDLKNWLSPEQTASALAIPGQTTTGKESSNPLMADSLPKTIQSNDPPLLRGYTLRSGEDSLKPMTW</sequence>
<evidence type="ECO:0000256" key="3">
    <source>
        <dbReference type="SAM" id="MobiDB-lite"/>
    </source>
</evidence>
<dbReference type="Pfam" id="PF13976">
    <property type="entry name" value="gag_pre-integrs"/>
    <property type="match status" value="1"/>
</dbReference>
<evidence type="ECO:0000313" key="6">
    <source>
        <dbReference type="Proteomes" id="UP001151760"/>
    </source>
</evidence>
<protein>
    <submittedName>
        <fullName evidence="5">Ribonuclease H-like domain-containing protein</fullName>
    </submittedName>
</protein>
<proteinExistence type="predicted"/>